<protein>
    <submittedName>
        <fullName evidence="6">Integrase arm-type DNA-binding domain-containing protein</fullName>
    </submittedName>
</protein>
<evidence type="ECO:0000259" key="5">
    <source>
        <dbReference type="PROSITE" id="PS51898"/>
    </source>
</evidence>
<accession>A0ABR6YRC1</accession>
<organism evidence="6 7">
    <name type="scientific">Undibacterium griseum</name>
    <dbReference type="NCBI Taxonomy" id="2762295"/>
    <lineage>
        <taxon>Bacteria</taxon>
        <taxon>Pseudomonadati</taxon>
        <taxon>Pseudomonadota</taxon>
        <taxon>Betaproteobacteria</taxon>
        <taxon>Burkholderiales</taxon>
        <taxon>Oxalobacteraceae</taxon>
        <taxon>Undibacterium</taxon>
    </lineage>
</organism>
<dbReference type="InterPro" id="IPR010998">
    <property type="entry name" value="Integrase_recombinase_N"/>
</dbReference>
<sequence length="421" mass="46335">MARATKKLSALSVKNEIRPGYHSDGDGLYLQVSANGAKSWIFRFRYQGKGREMGIGGVSAVTLAEARDKAQHYRKLLSEGIDPIADRQAQRGAYKVNLSHTFSTVSGQYFASKSIEFKNEKHAAQWITSLRTYAFPIIGDKPVSAVTLADVCDVLRPIWTVKNETASRLRGRIEAVLGYAKTLGLRSGDNPAVWGDNLDKVFAAPAKVQSSSSRNMPALPYSEVAAFLRDLRQQTGIAAVALQFAILTAARSGEIFGATWREFDLDNKLWTIPAGRMKAGREHRVPLSDSAMRILNDMLALRTSDADFVFHNRRERGETKMLSNMAMTAVCRRMGVPVVPHGFRSTFRDWVEECTDTPHTVAEMALAHTIGNKVEAAYRRGDLLLKRQILMQAWADYCEKAPAAVVAIARATEGQAAGAAA</sequence>
<evidence type="ECO:0000256" key="3">
    <source>
        <dbReference type="ARBA" id="ARBA00023125"/>
    </source>
</evidence>
<dbReference type="Gene3D" id="1.10.150.130">
    <property type="match status" value="1"/>
</dbReference>
<dbReference type="SUPFAM" id="SSF56349">
    <property type="entry name" value="DNA breaking-rejoining enzymes"/>
    <property type="match status" value="1"/>
</dbReference>
<dbReference type="GO" id="GO:0003677">
    <property type="term" value="F:DNA binding"/>
    <property type="evidence" value="ECO:0007669"/>
    <property type="project" value="UniProtKB-KW"/>
</dbReference>
<dbReference type="EMBL" id="JACOGC010000006">
    <property type="protein sequence ID" value="MBC3886315.1"/>
    <property type="molecule type" value="Genomic_DNA"/>
</dbReference>
<keyword evidence="7" id="KW-1185">Reference proteome</keyword>
<dbReference type="InterPro" id="IPR013762">
    <property type="entry name" value="Integrase-like_cat_sf"/>
</dbReference>
<dbReference type="InterPro" id="IPR025166">
    <property type="entry name" value="Integrase_DNA_bind_dom"/>
</dbReference>
<evidence type="ECO:0000313" key="7">
    <source>
        <dbReference type="Proteomes" id="UP000613113"/>
    </source>
</evidence>
<evidence type="ECO:0000256" key="1">
    <source>
        <dbReference type="ARBA" id="ARBA00008857"/>
    </source>
</evidence>
<dbReference type="InterPro" id="IPR011010">
    <property type="entry name" value="DNA_brk_join_enz"/>
</dbReference>
<dbReference type="Gene3D" id="1.10.443.10">
    <property type="entry name" value="Intergrase catalytic core"/>
    <property type="match status" value="1"/>
</dbReference>
<comment type="similarity">
    <text evidence="1">Belongs to the 'phage' integrase family.</text>
</comment>
<gene>
    <name evidence="6" type="ORF">H8K27_14370</name>
</gene>
<dbReference type="Gene3D" id="3.30.160.390">
    <property type="entry name" value="Integrase, DNA-binding domain"/>
    <property type="match status" value="1"/>
</dbReference>
<dbReference type="RefSeq" id="WP_186863873.1">
    <property type="nucleotide sequence ID" value="NZ_JACOGC010000006.1"/>
</dbReference>
<evidence type="ECO:0000256" key="2">
    <source>
        <dbReference type="ARBA" id="ARBA00022908"/>
    </source>
</evidence>
<dbReference type="Proteomes" id="UP000613113">
    <property type="component" value="Unassembled WGS sequence"/>
</dbReference>
<keyword evidence="3 6" id="KW-0238">DNA-binding</keyword>
<dbReference type="Pfam" id="PF00589">
    <property type="entry name" value="Phage_integrase"/>
    <property type="match status" value="1"/>
</dbReference>
<evidence type="ECO:0000256" key="4">
    <source>
        <dbReference type="ARBA" id="ARBA00023172"/>
    </source>
</evidence>
<dbReference type="InterPro" id="IPR038488">
    <property type="entry name" value="Integrase_DNA-bd_sf"/>
</dbReference>
<evidence type="ECO:0000313" key="6">
    <source>
        <dbReference type="EMBL" id="MBC3886315.1"/>
    </source>
</evidence>
<dbReference type="PROSITE" id="PS51898">
    <property type="entry name" value="TYR_RECOMBINASE"/>
    <property type="match status" value="1"/>
</dbReference>
<proteinExistence type="inferred from homology"/>
<dbReference type="PANTHER" id="PTHR30629:SF2">
    <property type="entry name" value="PROPHAGE INTEGRASE INTS-RELATED"/>
    <property type="match status" value="1"/>
</dbReference>
<dbReference type="PANTHER" id="PTHR30629">
    <property type="entry name" value="PROPHAGE INTEGRASE"/>
    <property type="match status" value="1"/>
</dbReference>
<dbReference type="Pfam" id="PF13356">
    <property type="entry name" value="Arm-DNA-bind_3"/>
    <property type="match status" value="1"/>
</dbReference>
<dbReference type="CDD" id="cd00801">
    <property type="entry name" value="INT_P4_C"/>
    <property type="match status" value="1"/>
</dbReference>
<reference evidence="6 7" key="1">
    <citation type="submission" date="2020-08" db="EMBL/GenBank/DDBJ databases">
        <title>Novel species isolated from subtropical streams in China.</title>
        <authorList>
            <person name="Lu H."/>
        </authorList>
    </citation>
    <scope>NUCLEOTIDE SEQUENCE [LARGE SCALE GENOMIC DNA]</scope>
    <source>
        <strain evidence="6 7">FT31W</strain>
    </source>
</reference>
<keyword evidence="4" id="KW-0233">DNA recombination</keyword>
<dbReference type="InterPro" id="IPR050808">
    <property type="entry name" value="Phage_Integrase"/>
</dbReference>
<dbReference type="Pfam" id="PF22022">
    <property type="entry name" value="Phage_int_M"/>
    <property type="match status" value="1"/>
</dbReference>
<comment type="caution">
    <text evidence="6">The sequence shown here is derived from an EMBL/GenBank/DDBJ whole genome shotgun (WGS) entry which is preliminary data.</text>
</comment>
<keyword evidence="2" id="KW-0229">DNA integration</keyword>
<dbReference type="InterPro" id="IPR053876">
    <property type="entry name" value="Phage_int_M"/>
</dbReference>
<name>A0ABR6YRC1_9BURK</name>
<dbReference type="InterPro" id="IPR002104">
    <property type="entry name" value="Integrase_catalytic"/>
</dbReference>
<feature type="domain" description="Tyr recombinase" evidence="5">
    <location>
        <begin position="214"/>
        <end position="391"/>
    </location>
</feature>